<proteinExistence type="predicted"/>
<keyword evidence="3" id="KW-1185">Reference proteome</keyword>
<feature type="region of interest" description="Disordered" evidence="1">
    <location>
        <begin position="284"/>
        <end position="303"/>
    </location>
</feature>
<evidence type="ECO:0000256" key="1">
    <source>
        <dbReference type="SAM" id="MobiDB-lite"/>
    </source>
</evidence>
<feature type="region of interest" description="Disordered" evidence="1">
    <location>
        <begin position="195"/>
        <end position="224"/>
    </location>
</feature>
<gene>
    <name evidence="2" type="ORF">ElyMa_005168800</name>
</gene>
<accession>A0AAV4JVE2</accession>
<dbReference type="EMBL" id="BMAT01010355">
    <property type="protein sequence ID" value="GFS24882.1"/>
    <property type="molecule type" value="Genomic_DNA"/>
</dbReference>
<dbReference type="Proteomes" id="UP000762676">
    <property type="component" value="Unassembled WGS sequence"/>
</dbReference>
<reference evidence="2 3" key="1">
    <citation type="journal article" date="2021" name="Elife">
        <title>Chloroplast acquisition without the gene transfer in kleptoplastic sea slugs, Plakobranchus ocellatus.</title>
        <authorList>
            <person name="Maeda T."/>
            <person name="Takahashi S."/>
            <person name="Yoshida T."/>
            <person name="Shimamura S."/>
            <person name="Takaki Y."/>
            <person name="Nagai Y."/>
            <person name="Toyoda A."/>
            <person name="Suzuki Y."/>
            <person name="Arimoto A."/>
            <person name="Ishii H."/>
            <person name="Satoh N."/>
            <person name="Nishiyama T."/>
            <person name="Hasebe M."/>
            <person name="Maruyama T."/>
            <person name="Minagawa J."/>
            <person name="Obokata J."/>
            <person name="Shigenobu S."/>
        </authorList>
    </citation>
    <scope>NUCLEOTIDE SEQUENCE [LARGE SCALE GENOMIC DNA]</scope>
</reference>
<sequence length="303" mass="33666">MRRYLESCLCAPLDETSGWCYLGETSNTQRRSVNVSTVQNTSRALLKCSLYITVGKSYLFCNSQFFNGTSNCQALVTCSSRTITVICTNQRDCVAWCELNRTIGLRDEGEKAMEDQTETPVQVTHHQLGHDVISVIAASGALCLLVAACCIVDKVRNSKWWILHFPNKRKMSKCISDDFIEAMSTLPSPSLSKTNFANPPHSTPSPSLVSFEGQGEQTSVRKHSKKKLKVQFRSASLPTMVECSDSNDRRDQYEHTCSNTYENSNTLSLGDKVTVTPQACVNDNSMSSGLQYLPQSRIESSKL</sequence>
<evidence type="ECO:0000313" key="3">
    <source>
        <dbReference type="Proteomes" id="UP000762676"/>
    </source>
</evidence>
<dbReference type="AlphaFoldDB" id="A0AAV4JVE2"/>
<evidence type="ECO:0000313" key="2">
    <source>
        <dbReference type="EMBL" id="GFS24882.1"/>
    </source>
</evidence>
<comment type="caution">
    <text evidence="2">The sequence shown here is derived from an EMBL/GenBank/DDBJ whole genome shotgun (WGS) entry which is preliminary data.</text>
</comment>
<protein>
    <submittedName>
        <fullName evidence="2">Uncharacterized protein</fullName>
    </submittedName>
</protein>
<organism evidence="2 3">
    <name type="scientific">Elysia marginata</name>
    <dbReference type="NCBI Taxonomy" id="1093978"/>
    <lineage>
        <taxon>Eukaryota</taxon>
        <taxon>Metazoa</taxon>
        <taxon>Spiralia</taxon>
        <taxon>Lophotrochozoa</taxon>
        <taxon>Mollusca</taxon>
        <taxon>Gastropoda</taxon>
        <taxon>Heterobranchia</taxon>
        <taxon>Euthyneura</taxon>
        <taxon>Panpulmonata</taxon>
        <taxon>Sacoglossa</taxon>
        <taxon>Placobranchoidea</taxon>
        <taxon>Plakobranchidae</taxon>
        <taxon>Elysia</taxon>
    </lineage>
</organism>
<name>A0AAV4JVE2_9GAST</name>